<sequence>MARLRPGIGACGEAIHRLSQNCVAVGCEPSSADGRELAEDQHRAAAVKLG</sequence>
<accession>A0ABV8Z4N4</accession>
<comment type="caution">
    <text evidence="1">The sequence shown here is derived from an EMBL/GenBank/DDBJ whole genome shotgun (WGS) entry which is preliminary data.</text>
</comment>
<keyword evidence="2" id="KW-1185">Reference proteome</keyword>
<dbReference type="RefSeq" id="WP_386356202.1">
    <property type="nucleotide sequence ID" value="NZ_JBHSFG010000120.1"/>
</dbReference>
<gene>
    <name evidence="1" type="ORF">ACFPH6_49530</name>
</gene>
<reference evidence="2" key="1">
    <citation type="journal article" date="2019" name="Int. J. Syst. Evol. Microbiol.">
        <title>The Global Catalogue of Microorganisms (GCM) 10K type strain sequencing project: providing services to taxonomists for standard genome sequencing and annotation.</title>
        <authorList>
            <consortium name="The Broad Institute Genomics Platform"/>
            <consortium name="The Broad Institute Genome Sequencing Center for Infectious Disease"/>
            <person name="Wu L."/>
            <person name="Ma J."/>
        </authorList>
    </citation>
    <scope>NUCLEOTIDE SEQUENCE [LARGE SCALE GENOMIC DNA]</scope>
    <source>
        <strain evidence="2">DT43</strain>
    </source>
</reference>
<evidence type="ECO:0000313" key="1">
    <source>
        <dbReference type="EMBL" id="MFC4472423.1"/>
    </source>
</evidence>
<evidence type="ECO:0000313" key="2">
    <source>
        <dbReference type="Proteomes" id="UP001596012"/>
    </source>
</evidence>
<organism evidence="1 2">
    <name type="scientific">Streptomyces xiangluensis</name>
    <dbReference type="NCBI Taxonomy" id="2665720"/>
    <lineage>
        <taxon>Bacteria</taxon>
        <taxon>Bacillati</taxon>
        <taxon>Actinomycetota</taxon>
        <taxon>Actinomycetes</taxon>
        <taxon>Kitasatosporales</taxon>
        <taxon>Streptomycetaceae</taxon>
        <taxon>Streptomyces</taxon>
    </lineage>
</organism>
<dbReference type="EMBL" id="JBHSFG010000120">
    <property type="protein sequence ID" value="MFC4472423.1"/>
    <property type="molecule type" value="Genomic_DNA"/>
</dbReference>
<dbReference type="Proteomes" id="UP001596012">
    <property type="component" value="Unassembled WGS sequence"/>
</dbReference>
<name>A0ABV8Z4N4_9ACTN</name>
<protein>
    <submittedName>
        <fullName evidence="1">Uncharacterized protein</fullName>
    </submittedName>
</protein>
<proteinExistence type="predicted"/>